<sequence>MAKGSRFPAEWVSYTDPVTGVLVTQLTRWKAHNHHLYFTENGCYAEGQRLLFVSDRFNSVNLYSIDLRDGEIIQLTDLQSDADDLAVCLNPSGTKAYYRHRHQVISLDLVTLDETVLYELADNGFHIGQLSCSADGQYVYTTLTENLSHRFRVDLANGYVGHREMMEARPLSRIIRIPTAGGPADVVLEDNCWLGHVNLSPTNPELLTFCHEGPWNLVDHRIWGLNVRTGQTWMIRPRKQPHEMVGHEYWSTDGTFIGYHGFREDGTGFVGRIRPDNTEEEEIEFPFRNWHSHADDAFSRIVVDGRAPLTTLLIWYRCDDGRFSEPRVLCEHRCSFHVQKVHAHPRISSDGKRLVFTSDRNGYANVYVIELPEDVSVLPTHTA</sequence>
<gene>
    <name evidence="2" type="primary">ogl</name>
    <name evidence="2" type="ORF">GCM10010885_07050</name>
</gene>
<keyword evidence="2" id="KW-0456">Lyase</keyword>
<dbReference type="Pfam" id="PF07676">
    <property type="entry name" value="PD40"/>
    <property type="match status" value="1"/>
</dbReference>
<dbReference type="GO" id="GO:0047487">
    <property type="term" value="F:oligogalacturonide lyase activity"/>
    <property type="evidence" value="ECO:0007669"/>
    <property type="project" value="InterPro"/>
</dbReference>
<dbReference type="RefSeq" id="WP_188881181.1">
    <property type="nucleotide sequence ID" value="NZ_BMOY01000007.1"/>
</dbReference>
<protein>
    <submittedName>
        <fullName evidence="2">Oligogalacturonate lyase</fullName>
    </submittedName>
</protein>
<dbReference type="Proteomes" id="UP000637695">
    <property type="component" value="Unassembled WGS sequence"/>
</dbReference>
<dbReference type="Gene3D" id="2.130.10.10">
    <property type="entry name" value="YVTN repeat-like/Quinoprotein amine dehydrogenase"/>
    <property type="match status" value="1"/>
</dbReference>
<proteinExistence type="predicted"/>
<dbReference type="SUPFAM" id="SSF82171">
    <property type="entry name" value="DPP6 N-terminal domain-like"/>
    <property type="match status" value="1"/>
</dbReference>
<evidence type="ECO:0000259" key="1">
    <source>
        <dbReference type="Pfam" id="PF14583"/>
    </source>
</evidence>
<dbReference type="GO" id="GO:0045490">
    <property type="term" value="P:pectin catabolic process"/>
    <property type="evidence" value="ECO:0007669"/>
    <property type="project" value="InterPro"/>
</dbReference>
<dbReference type="AlphaFoldDB" id="A0A917NH06"/>
<name>A0A917NH06_9BACL</name>
<reference evidence="2" key="1">
    <citation type="journal article" date="2014" name="Int. J. Syst. Evol. Microbiol.">
        <title>Complete genome sequence of Corynebacterium casei LMG S-19264T (=DSM 44701T), isolated from a smear-ripened cheese.</title>
        <authorList>
            <consortium name="US DOE Joint Genome Institute (JGI-PGF)"/>
            <person name="Walter F."/>
            <person name="Albersmeier A."/>
            <person name="Kalinowski J."/>
            <person name="Ruckert C."/>
        </authorList>
    </citation>
    <scope>NUCLEOTIDE SEQUENCE</scope>
    <source>
        <strain evidence="2">JCM 18487</strain>
    </source>
</reference>
<reference evidence="2" key="2">
    <citation type="submission" date="2020-09" db="EMBL/GenBank/DDBJ databases">
        <authorList>
            <person name="Sun Q."/>
            <person name="Ohkuma M."/>
        </authorList>
    </citation>
    <scope>NUCLEOTIDE SEQUENCE</scope>
    <source>
        <strain evidence="2">JCM 18487</strain>
    </source>
</reference>
<feature type="domain" description="Oligogalacturonate lyase" evidence="1">
    <location>
        <begin position="1"/>
        <end position="263"/>
    </location>
</feature>
<accession>A0A917NH06</accession>
<evidence type="ECO:0000313" key="3">
    <source>
        <dbReference type="Proteomes" id="UP000637695"/>
    </source>
</evidence>
<dbReference type="Pfam" id="PF14583">
    <property type="entry name" value="Pectate_lyase22"/>
    <property type="match status" value="1"/>
</dbReference>
<dbReference type="InterPro" id="IPR015943">
    <property type="entry name" value="WD40/YVTN_repeat-like_dom_sf"/>
</dbReference>
<evidence type="ECO:0000313" key="2">
    <source>
        <dbReference type="EMBL" id="GGJ00397.1"/>
    </source>
</evidence>
<organism evidence="2 3">
    <name type="scientific">Alicyclobacillus cellulosilyticus</name>
    <dbReference type="NCBI Taxonomy" id="1003997"/>
    <lineage>
        <taxon>Bacteria</taxon>
        <taxon>Bacillati</taxon>
        <taxon>Bacillota</taxon>
        <taxon>Bacilli</taxon>
        <taxon>Bacillales</taxon>
        <taxon>Alicyclobacillaceae</taxon>
        <taxon>Alicyclobacillus</taxon>
    </lineage>
</organism>
<dbReference type="EMBL" id="BMOY01000007">
    <property type="protein sequence ID" value="GGJ00397.1"/>
    <property type="molecule type" value="Genomic_DNA"/>
</dbReference>
<dbReference type="InterPro" id="IPR011659">
    <property type="entry name" value="WD40"/>
</dbReference>
<keyword evidence="3" id="KW-1185">Reference proteome</keyword>
<dbReference type="InterPro" id="IPR027946">
    <property type="entry name" value="Ogl_dom"/>
</dbReference>
<comment type="caution">
    <text evidence="2">The sequence shown here is derived from an EMBL/GenBank/DDBJ whole genome shotgun (WGS) entry which is preliminary data.</text>
</comment>